<keyword evidence="3" id="KW-0812">Transmembrane</keyword>
<feature type="compositionally biased region" description="Pro residues" evidence="2">
    <location>
        <begin position="292"/>
        <end position="301"/>
    </location>
</feature>
<feature type="compositionally biased region" description="Basic and acidic residues" evidence="2">
    <location>
        <begin position="1050"/>
        <end position="1066"/>
    </location>
</feature>
<feature type="coiled-coil region" evidence="1">
    <location>
        <begin position="1559"/>
        <end position="1593"/>
    </location>
</feature>
<dbReference type="GO" id="GO:0005096">
    <property type="term" value="F:GTPase activator activity"/>
    <property type="evidence" value="ECO:0007669"/>
    <property type="project" value="TreeGrafter"/>
</dbReference>
<feature type="compositionally biased region" description="Low complexity" evidence="2">
    <location>
        <begin position="835"/>
        <end position="845"/>
    </location>
</feature>
<evidence type="ECO:0000256" key="3">
    <source>
        <dbReference type="SAM" id="Phobius"/>
    </source>
</evidence>
<feature type="region of interest" description="Disordered" evidence="2">
    <location>
        <begin position="983"/>
        <end position="1018"/>
    </location>
</feature>
<dbReference type="InterPro" id="IPR050302">
    <property type="entry name" value="Rab_GAP_TBC_domain"/>
</dbReference>
<dbReference type="FunFam" id="1.10.472.80:FF:000006">
    <property type="entry name" value="TBC1 domain family member 14"/>
    <property type="match status" value="1"/>
</dbReference>
<dbReference type="GO" id="GO:0031267">
    <property type="term" value="F:small GTPase binding"/>
    <property type="evidence" value="ECO:0007669"/>
    <property type="project" value="TreeGrafter"/>
</dbReference>
<gene>
    <name evidence="5" type="ORF">TTAC_LOCUS6523</name>
</gene>
<feature type="region of interest" description="Disordered" evidence="2">
    <location>
        <begin position="1741"/>
        <end position="1851"/>
    </location>
</feature>
<reference evidence="7" key="1">
    <citation type="submission" date="2016-04" db="UniProtKB">
        <authorList>
            <consortium name="WormBaseParasite"/>
        </authorList>
    </citation>
    <scope>IDENTIFICATION</scope>
</reference>
<feature type="transmembrane region" description="Helical" evidence="3">
    <location>
        <begin position="1242"/>
        <end position="1262"/>
    </location>
</feature>
<feature type="region of interest" description="Disordered" evidence="2">
    <location>
        <begin position="746"/>
        <end position="860"/>
    </location>
</feature>
<dbReference type="GO" id="GO:0031410">
    <property type="term" value="C:cytoplasmic vesicle"/>
    <property type="evidence" value="ECO:0007669"/>
    <property type="project" value="UniProtKB-ARBA"/>
</dbReference>
<dbReference type="SUPFAM" id="SSF47923">
    <property type="entry name" value="Ypt/Rab-GAP domain of gyp1p"/>
    <property type="match status" value="2"/>
</dbReference>
<proteinExistence type="predicted"/>
<feature type="compositionally biased region" description="Polar residues" evidence="2">
    <location>
        <begin position="759"/>
        <end position="801"/>
    </location>
</feature>
<dbReference type="PANTHER" id="PTHR47219">
    <property type="entry name" value="RAB GTPASE-ACTIVATING PROTEIN 1-LIKE"/>
    <property type="match status" value="1"/>
</dbReference>
<feature type="region of interest" description="Disordered" evidence="2">
    <location>
        <begin position="1"/>
        <end position="32"/>
    </location>
</feature>
<feature type="compositionally biased region" description="Polar residues" evidence="2">
    <location>
        <begin position="811"/>
        <end position="824"/>
    </location>
</feature>
<dbReference type="OrthoDB" id="6022771at2759"/>
<keyword evidence="3" id="KW-1133">Transmembrane helix</keyword>
<dbReference type="Gene3D" id="1.10.8.270">
    <property type="entry name" value="putative rabgap domain of human tbc1 domain family member 14 like domains"/>
    <property type="match status" value="1"/>
</dbReference>
<dbReference type="PANTHER" id="PTHR47219:SF15">
    <property type="entry name" value="TBC1 DOMAIN FAMILY MEMBER 12 ISOFORM X1"/>
    <property type="match status" value="1"/>
</dbReference>
<feature type="compositionally biased region" description="Pro residues" evidence="2">
    <location>
        <begin position="1784"/>
        <end position="1797"/>
    </location>
</feature>
<dbReference type="SMART" id="SM00164">
    <property type="entry name" value="TBC"/>
    <property type="match status" value="1"/>
</dbReference>
<feature type="compositionally biased region" description="Basic and acidic residues" evidence="2">
    <location>
        <begin position="1471"/>
        <end position="1481"/>
    </location>
</feature>
<evidence type="ECO:0000313" key="6">
    <source>
        <dbReference type="Proteomes" id="UP000274429"/>
    </source>
</evidence>
<dbReference type="Gene3D" id="1.10.472.80">
    <property type="entry name" value="Ypt/Rab-GAP domain of gyp1p, domain 3"/>
    <property type="match status" value="1"/>
</dbReference>
<feature type="region of interest" description="Disordered" evidence="2">
    <location>
        <begin position="881"/>
        <end position="948"/>
    </location>
</feature>
<feature type="transmembrane region" description="Helical" evidence="3">
    <location>
        <begin position="1211"/>
        <end position="1230"/>
    </location>
</feature>
<sequence>MIGSGDPGSCEDGDLGVLSEPFSESDPNSLSLSSPRLRYLAAPDFVARETNYPRQHSRQCVDAAEVAASSSSVNFLTSGFSLFVTQFRMDPGGDLPRKDPQEAKRHRIECNKIMQIISKRHQEKISQILAQQEKRHTNESRIGDRVNYWRNEVIPHWDTLERANQPLDDWWLGIPSPVRSQVWQLIIGNPLGITRDLFESCLTHSRYTIRRLESARRLADALNRTSQEDSEFTGQPTTSAGAGRSERLYSLPNGGSQADVYPLSESRLLRQISGAESEAETSITSRRILVTPPDPLTPSPSPTILGDLSSNEEASLQVIRLDVSRTFPMLGVFQSDGLHNRNLHDLLAAFVAYQPTLGYLQGMSFIAGILLLVMDDIYPAFVAFATLMNRPSFYAFYSLDESEFAAYFGAFDALLEDRMPRLFAHLKSCRLDCRLYLFDWLFTIFSRSLPLDVDLRIWDLFLRDGEAALLLSALGILRMYEKYLLLWDFDHLASFLTGPMPESMSPDDLIACMRSLDLTTADIKGALKKARNSVTNSAGSICTASYSDHDLETLSEAPQEQSEGQWTRRGLLGIRNRIMKLQNGNNTKDHDVTSAMATSKFSAFRRKTFASSTTSTFSAWNREVCLDYPRREISVTMLEFRLLLFLICLTATTAVTSSQESIELTCFDPECSTPYLIGEVITDLPERSLSKGTAIEIYGQSASEETYLIKLGEHFYHVHASFLRIIAKQHEPRSMVRVKLPRLEPSAIHPAGGNGKSGDFSTLSTNNDLPSFSQEETLSSQQNALPPFSENVTSDYRSLKQQQHRQEHVRNTSMPHPSEGASSHTSEHFSTVKESGSSPLYSSESAVSEPESGDETASIHIGKSQLEKSYLSSENMAHDGRLLQQQQQQQQQQESQEKSILKDSEASGFLEETPGTSQSVKQREGVSLSTLHAKENANTGPLESYSGLGKSLNVEDIESLPSPEAKLIESKLEAKILPLSEVEQSLEQSEPKPQVAEGVGMQISDSQSRGSIPKGKNVVGAKASLDPQFVRNQDFEIGHPSLQNTQTSEPRLKTAPDQEFYREKSKLSVPLKENEVSHSDQVSFEELASHQERPVQKTEFVSKSTEEMVPPESVIKVALSDESDLGDAKESDEGSSYTFAEYHFPGPSVVDSESSDNSPLRPLMDIATESTFFYCLLYASNGSFMSNVSSFPHIGEKSIMAGMVLYFARRYFNISQILLLKLPSALVSFLDRFLTFTFHLPLVFFIAWLLFIFSVLTTWLVLKLFNRLLFFGLSPSQPDDPTRRSLSEWLAVEENANLLAGSLADKEEAYARLIVWSTKVSERYEHQARNYSALETRIHNQLRDMKTSLADSLQENKELRVTHDALVEQLSTVKTEAAVTATRLREEIAELNGRLEECTHQCSERIAKEKGLLICEISSHQSRAENAERMVNELKEANHRFEEDLAARDRELSSLREAFIELKSEELKKQRREQARAEKKSAAAAKKKKEVGNSTDGWEVEDEFELDEIIEEIEGVSEQMSEADVGELQASLSRFLEVGRLRVALEDSEKQARAELAARKEETELRTQLQEAMEVLKSENADLLQRLHVATEDCDASKKKLDILSEYFKEREAVLQRDLGRQALSESESMEELKFLRSKQESYEVEIKTLRDQLASARREIAESERVNRRHISEMDKRLHENYLSARALENVVKDLRSENSMLRQKMFTGERAALNKLLSGIPPPPPPPPPVVALASTKLPEMRSTSRQSEKSVGSRPQMYPPPPFLPFPQIPLTGPGGSQFIPPIPPPPPPPPPPGSLLSQRQQLEVNRQSPLVAVPTSTSWDSAQSPPKSTSNTSGSNRYAKQKPQQQR</sequence>
<dbReference type="STRING" id="6205.A0A0R3X0A0"/>
<feature type="coiled-coil region" evidence="1">
    <location>
        <begin position="1633"/>
        <end position="1706"/>
    </location>
</feature>
<dbReference type="PROSITE" id="PS50086">
    <property type="entry name" value="TBC_RABGAP"/>
    <property type="match status" value="1"/>
</dbReference>
<dbReference type="InterPro" id="IPR035969">
    <property type="entry name" value="Rab-GAP_TBC_sf"/>
</dbReference>
<dbReference type="GO" id="GO:0005773">
    <property type="term" value="C:vacuole"/>
    <property type="evidence" value="ECO:0007669"/>
    <property type="project" value="UniProtKB-ARBA"/>
</dbReference>
<name>A0A0R3X0A0_HYDTA</name>
<dbReference type="GO" id="GO:0016192">
    <property type="term" value="P:vesicle-mediated transport"/>
    <property type="evidence" value="ECO:0007669"/>
    <property type="project" value="UniProtKB-ARBA"/>
</dbReference>
<accession>A0A0R3X0A0</accession>
<dbReference type="Pfam" id="PF00566">
    <property type="entry name" value="RabGAP-TBC"/>
    <property type="match status" value="1"/>
</dbReference>
<feature type="compositionally biased region" description="Pro residues" evidence="2">
    <location>
        <begin position="1760"/>
        <end position="1771"/>
    </location>
</feature>
<feature type="region of interest" description="Disordered" evidence="2">
    <location>
        <begin position="1471"/>
        <end position="1497"/>
    </location>
</feature>
<keyword evidence="1" id="KW-0175">Coiled coil</keyword>
<evidence type="ECO:0000259" key="4">
    <source>
        <dbReference type="PROSITE" id="PS50086"/>
    </source>
</evidence>
<feature type="domain" description="Rab-GAP TBC" evidence="4">
    <location>
        <begin position="173"/>
        <end position="465"/>
    </location>
</feature>
<protein>
    <submittedName>
        <fullName evidence="7">Rab-GAP TBC domain-containing protein</fullName>
    </submittedName>
</protein>
<feature type="compositionally biased region" description="Low complexity" evidence="2">
    <location>
        <begin position="884"/>
        <end position="893"/>
    </location>
</feature>
<evidence type="ECO:0000313" key="7">
    <source>
        <dbReference type="WBParaSite" id="TTAC_0000653801-mRNA-1"/>
    </source>
</evidence>
<evidence type="ECO:0000313" key="5">
    <source>
        <dbReference type="EMBL" id="VDM30744.1"/>
    </source>
</evidence>
<feature type="region of interest" description="Disordered" evidence="2">
    <location>
        <begin position="1040"/>
        <end position="1066"/>
    </location>
</feature>
<evidence type="ECO:0000256" key="1">
    <source>
        <dbReference type="SAM" id="Coils"/>
    </source>
</evidence>
<keyword evidence="3" id="KW-0472">Membrane</keyword>
<dbReference type="Gene3D" id="1.10.10.750">
    <property type="entry name" value="Ypt/Rab-GAP domain of gyp1p, domain 1"/>
    <property type="match status" value="1"/>
</dbReference>
<organism evidence="7">
    <name type="scientific">Hydatigena taeniaeformis</name>
    <name type="common">Feline tapeworm</name>
    <name type="synonym">Taenia taeniaeformis</name>
    <dbReference type="NCBI Taxonomy" id="6205"/>
    <lineage>
        <taxon>Eukaryota</taxon>
        <taxon>Metazoa</taxon>
        <taxon>Spiralia</taxon>
        <taxon>Lophotrochozoa</taxon>
        <taxon>Platyhelminthes</taxon>
        <taxon>Cestoda</taxon>
        <taxon>Eucestoda</taxon>
        <taxon>Cyclophyllidea</taxon>
        <taxon>Taeniidae</taxon>
        <taxon>Hydatigera</taxon>
    </lineage>
</organism>
<keyword evidence="6" id="KW-1185">Reference proteome</keyword>
<dbReference type="Proteomes" id="UP000274429">
    <property type="component" value="Unassembled WGS sequence"/>
</dbReference>
<dbReference type="InterPro" id="IPR000195">
    <property type="entry name" value="Rab-GAP-TBC_dom"/>
</dbReference>
<dbReference type="EMBL" id="UYWX01020307">
    <property type="protein sequence ID" value="VDM30744.1"/>
    <property type="molecule type" value="Genomic_DNA"/>
</dbReference>
<feature type="region of interest" description="Disordered" evidence="2">
    <location>
        <begin position="283"/>
        <end position="302"/>
    </location>
</feature>
<dbReference type="WBParaSite" id="TTAC_0000653801-mRNA-1">
    <property type="protein sequence ID" value="TTAC_0000653801-mRNA-1"/>
    <property type="gene ID" value="TTAC_0000653801"/>
</dbReference>
<reference evidence="5 6" key="2">
    <citation type="submission" date="2018-11" db="EMBL/GenBank/DDBJ databases">
        <authorList>
            <consortium name="Pathogen Informatics"/>
        </authorList>
    </citation>
    <scope>NUCLEOTIDE SEQUENCE [LARGE SCALE GENOMIC DNA]</scope>
</reference>
<feature type="compositionally biased region" description="Polar residues" evidence="2">
    <location>
        <begin position="1799"/>
        <end position="1851"/>
    </location>
</feature>
<evidence type="ECO:0000256" key="2">
    <source>
        <dbReference type="SAM" id="MobiDB-lite"/>
    </source>
</evidence>
<feature type="region of interest" description="Disordered" evidence="2">
    <location>
        <begin position="223"/>
        <end position="251"/>
    </location>
</feature>
<feature type="compositionally biased region" description="Basic and acidic residues" evidence="2">
    <location>
        <begin position="895"/>
        <end position="905"/>
    </location>
</feature>